<dbReference type="AlphaFoldDB" id="A0A6I4MEZ5"/>
<name>A0A6I4MEZ5_9ACTN</name>
<comment type="caution">
    <text evidence="1">The sequence shown here is derived from an EMBL/GenBank/DDBJ whole genome shotgun (WGS) entry which is preliminary data.</text>
</comment>
<dbReference type="RefSeq" id="WP_151593304.1">
    <property type="nucleotide sequence ID" value="NZ_WBMS02000006.1"/>
</dbReference>
<protein>
    <submittedName>
        <fullName evidence="1">Uncharacterized protein</fullName>
    </submittedName>
</protein>
<dbReference type="EMBL" id="WBMS02000006">
    <property type="protein sequence ID" value="MWA00786.1"/>
    <property type="molecule type" value="Genomic_DNA"/>
</dbReference>
<reference evidence="1" key="1">
    <citation type="submission" date="2019-12" db="EMBL/GenBank/DDBJ databases">
        <title>Actinomadura physcomitrii sp. nov., a novel actinomycete isolated from moss [Physcomitrium sphaericum (Ludw) Fuernr].</title>
        <authorList>
            <person name="Zhuang X."/>
        </authorList>
    </citation>
    <scope>NUCLEOTIDE SEQUENCE [LARGE SCALE GENOMIC DNA]</scope>
    <source>
        <strain evidence="1">LD22</strain>
    </source>
</reference>
<evidence type="ECO:0000313" key="1">
    <source>
        <dbReference type="EMBL" id="MWA00786.1"/>
    </source>
</evidence>
<proteinExistence type="predicted"/>
<evidence type="ECO:0000313" key="2">
    <source>
        <dbReference type="Proteomes" id="UP000462055"/>
    </source>
</evidence>
<organism evidence="1 2">
    <name type="scientific">Actinomadura physcomitrii</name>
    <dbReference type="NCBI Taxonomy" id="2650748"/>
    <lineage>
        <taxon>Bacteria</taxon>
        <taxon>Bacillati</taxon>
        <taxon>Actinomycetota</taxon>
        <taxon>Actinomycetes</taxon>
        <taxon>Streptosporangiales</taxon>
        <taxon>Thermomonosporaceae</taxon>
        <taxon>Actinomadura</taxon>
    </lineage>
</organism>
<gene>
    <name evidence="1" type="ORF">F8568_010425</name>
</gene>
<accession>A0A6I4MEZ5</accession>
<sequence length="114" mass="12574">MKKPDVVRIVGTERPDGLALRTTGLIEHGLPELSADGLPPYLGQGWARVLGEAARVFAASRDYPMELTLPPDVPVRLWPDQNGAIMLLPPAGHEGGLDEWRRDVVLRMFPEARI</sequence>
<keyword evidence="2" id="KW-1185">Reference proteome</keyword>
<dbReference type="Proteomes" id="UP000462055">
    <property type="component" value="Unassembled WGS sequence"/>
</dbReference>